<proteinExistence type="predicted"/>
<sequence>MEDKGVIHNDLTSSNILLDQESHIKISDFGLAKHLDEKKFTIEIRDDEVDITFMLHQKS</sequence>
<dbReference type="OrthoDB" id="193860at2759"/>
<comment type="caution">
    <text evidence="2">The sequence shown here is derived from an EMBL/GenBank/DDBJ whole genome shotgun (WGS) entry which is preliminary data.</text>
</comment>
<evidence type="ECO:0000313" key="2">
    <source>
        <dbReference type="EMBL" id="OMP06662.1"/>
    </source>
</evidence>
<dbReference type="AlphaFoldDB" id="A0A1R3KHU1"/>
<name>A0A1R3KHU1_COCAP</name>
<dbReference type="GO" id="GO:0005524">
    <property type="term" value="F:ATP binding"/>
    <property type="evidence" value="ECO:0007669"/>
    <property type="project" value="InterPro"/>
</dbReference>
<reference evidence="2 3" key="1">
    <citation type="submission" date="2013-09" db="EMBL/GenBank/DDBJ databases">
        <title>Corchorus capsularis genome sequencing.</title>
        <authorList>
            <person name="Alam M."/>
            <person name="Haque M.S."/>
            <person name="Islam M.S."/>
            <person name="Emdad E.M."/>
            <person name="Islam M.M."/>
            <person name="Ahmed B."/>
            <person name="Halim A."/>
            <person name="Hossen Q.M.M."/>
            <person name="Hossain M.Z."/>
            <person name="Ahmed R."/>
            <person name="Khan M.M."/>
            <person name="Islam R."/>
            <person name="Rashid M.M."/>
            <person name="Khan S.A."/>
            <person name="Rahman M.S."/>
            <person name="Alam M."/>
        </authorList>
    </citation>
    <scope>NUCLEOTIDE SEQUENCE [LARGE SCALE GENOMIC DNA]</scope>
    <source>
        <strain evidence="3">cv. CVL-1</strain>
        <tissue evidence="2">Whole seedling</tissue>
    </source>
</reference>
<organism evidence="2 3">
    <name type="scientific">Corchorus capsularis</name>
    <name type="common">Jute</name>
    <dbReference type="NCBI Taxonomy" id="210143"/>
    <lineage>
        <taxon>Eukaryota</taxon>
        <taxon>Viridiplantae</taxon>
        <taxon>Streptophyta</taxon>
        <taxon>Embryophyta</taxon>
        <taxon>Tracheophyta</taxon>
        <taxon>Spermatophyta</taxon>
        <taxon>Magnoliopsida</taxon>
        <taxon>eudicotyledons</taxon>
        <taxon>Gunneridae</taxon>
        <taxon>Pentapetalae</taxon>
        <taxon>rosids</taxon>
        <taxon>malvids</taxon>
        <taxon>Malvales</taxon>
        <taxon>Malvaceae</taxon>
        <taxon>Grewioideae</taxon>
        <taxon>Apeibeae</taxon>
        <taxon>Corchorus</taxon>
    </lineage>
</organism>
<dbReference type="PROSITE" id="PS00109">
    <property type="entry name" value="PROTEIN_KINASE_TYR"/>
    <property type="match status" value="1"/>
</dbReference>
<dbReference type="InterPro" id="IPR008266">
    <property type="entry name" value="Tyr_kinase_AS"/>
</dbReference>
<dbReference type="PROSITE" id="PS50011">
    <property type="entry name" value="PROTEIN_KINASE_DOM"/>
    <property type="match status" value="1"/>
</dbReference>
<keyword evidence="3" id="KW-1185">Reference proteome</keyword>
<dbReference type="InterPro" id="IPR001245">
    <property type="entry name" value="Ser-Thr/Tyr_kinase_cat_dom"/>
</dbReference>
<dbReference type="InterPro" id="IPR011009">
    <property type="entry name" value="Kinase-like_dom_sf"/>
</dbReference>
<dbReference type="EMBL" id="AWWV01004847">
    <property type="protein sequence ID" value="OMP06662.1"/>
    <property type="molecule type" value="Genomic_DNA"/>
</dbReference>
<evidence type="ECO:0000313" key="3">
    <source>
        <dbReference type="Proteomes" id="UP000188268"/>
    </source>
</evidence>
<gene>
    <name evidence="2" type="ORF">CCACVL1_01478</name>
</gene>
<evidence type="ECO:0000259" key="1">
    <source>
        <dbReference type="PROSITE" id="PS50011"/>
    </source>
</evidence>
<dbReference type="Proteomes" id="UP000188268">
    <property type="component" value="Unassembled WGS sequence"/>
</dbReference>
<dbReference type="Pfam" id="PF07714">
    <property type="entry name" value="PK_Tyr_Ser-Thr"/>
    <property type="match status" value="1"/>
</dbReference>
<feature type="domain" description="Protein kinase" evidence="1">
    <location>
        <begin position="1"/>
        <end position="59"/>
    </location>
</feature>
<accession>A0A1R3KHU1</accession>
<dbReference type="Gramene" id="OMP06662">
    <property type="protein sequence ID" value="OMP06662"/>
    <property type="gene ID" value="CCACVL1_01478"/>
</dbReference>
<dbReference type="GO" id="GO:0004672">
    <property type="term" value="F:protein kinase activity"/>
    <property type="evidence" value="ECO:0007669"/>
    <property type="project" value="InterPro"/>
</dbReference>
<dbReference type="SUPFAM" id="SSF56112">
    <property type="entry name" value="Protein kinase-like (PK-like)"/>
    <property type="match status" value="1"/>
</dbReference>
<dbReference type="Gene3D" id="1.10.510.10">
    <property type="entry name" value="Transferase(Phosphotransferase) domain 1"/>
    <property type="match status" value="1"/>
</dbReference>
<dbReference type="InterPro" id="IPR000719">
    <property type="entry name" value="Prot_kinase_dom"/>
</dbReference>
<protein>
    <recommendedName>
        <fullName evidence="1">Protein kinase domain-containing protein</fullName>
    </recommendedName>
</protein>